<proteinExistence type="predicted"/>
<organism evidence="1 2">
    <name type="scientific">Odynerus spinipes</name>
    <dbReference type="NCBI Taxonomy" id="1348599"/>
    <lineage>
        <taxon>Eukaryota</taxon>
        <taxon>Metazoa</taxon>
        <taxon>Ecdysozoa</taxon>
        <taxon>Arthropoda</taxon>
        <taxon>Hexapoda</taxon>
        <taxon>Insecta</taxon>
        <taxon>Pterygota</taxon>
        <taxon>Neoptera</taxon>
        <taxon>Endopterygota</taxon>
        <taxon>Hymenoptera</taxon>
        <taxon>Apocrita</taxon>
        <taxon>Aculeata</taxon>
        <taxon>Vespoidea</taxon>
        <taxon>Vespidae</taxon>
        <taxon>Eumeninae</taxon>
        <taxon>Odynerus</taxon>
    </lineage>
</organism>
<gene>
    <name evidence="1" type="ORF">KPH14_001107</name>
</gene>
<dbReference type="AlphaFoldDB" id="A0AAD9RDP4"/>
<name>A0AAD9RDP4_9HYME</name>
<accession>A0AAD9RDP4</accession>
<evidence type="ECO:0000313" key="1">
    <source>
        <dbReference type="EMBL" id="KAK2577842.1"/>
    </source>
</evidence>
<dbReference type="Proteomes" id="UP001258017">
    <property type="component" value="Unassembled WGS sequence"/>
</dbReference>
<evidence type="ECO:0000313" key="2">
    <source>
        <dbReference type="Proteomes" id="UP001258017"/>
    </source>
</evidence>
<dbReference type="EMBL" id="JAIFRP010001061">
    <property type="protein sequence ID" value="KAK2577842.1"/>
    <property type="molecule type" value="Genomic_DNA"/>
</dbReference>
<protein>
    <submittedName>
        <fullName evidence="1">Uncharacterized protein</fullName>
    </submittedName>
</protein>
<reference evidence="1" key="1">
    <citation type="submission" date="2021-08" db="EMBL/GenBank/DDBJ databases">
        <authorList>
            <person name="Misof B."/>
            <person name="Oliver O."/>
            <person name="Podsiadlowski L."/>
            <person name="Donath A."/>
            <person name="Peters R."/>
            <person name="Mayer C."/>
            <person name="Rust J."/>
            <person name="Gunkel S."/>
            <person name="Lesny P."/>
            <person name="Martin S."/>
            <person name="Oeyen J.P."/>
            <person name="Petersen M."/>
            <person name="Panagiotis P."/>
            <person name="Wilbrandt J."/>
            <person name="Tanja T."/>
        </authorList>
    </citation>
    <scope>NUCLEOTIDE SEQUENCE</scope>
    <source>
        <strain evidence="1">GBR_01_08_01A</strain>
        <tissue evidence="1">Thorax + abdomen</tissue>
    </source>
</reference>
<keyword evidence="2" id="KW-1185">Reference proteome</keyword>
<sequence length="81" mass="9510">MSKYNDILPQIQKSDLRLKLILDEVSKMRVKCAQMQLEILSLYKPECLEILELLREIEQDPYSFNETPSVQKSYPFTNNAS</sequence>
<comment type="caution">
    <text evidence="1">The sequence shown here is derived from an EMBL/GenBank/DDBJ whole genome shotgun (WGS) entry which is preliminary data.</text>
</comment>
<reference evidence="1" key="2">
    <citation type="journal article" date="2023" name="Commun. Biol.">
        <title>Intrasexual cuticular hydrocarbon dimorphism in a wasp sheds light on hydrocarbon biosynthesis genes in Hymenoptera.</title>
        <authorList>
            <person name="Moris V.C."/>
            <person name="Podsiadlowski L."/>
            <person name="Martin S."/>
            <person name="Oeyen J.P."/>
            <person name="Donath A."/>
            <person name="Petersen M."/>
            <person name="Wilbrandt J."/>
            <person name="Misof B."/>
            <person name="Liedtke D."/>
            <person name="Thamm M."/>
            <person name="Scheiner R."/>
            <person name="Schmitt T."/>
            <person name="Niehuis O."/>
        </authorList>
    </citation>
    <scope>NUCLEOTIDE SEQUENCE</scope>
    <source>
        <strain evidence="1">GBR_01_08_01A</strain>
    </source>
</reference>